<evidence type="ECO:0000313" key="1">
    <source>
        <dbReference type="EMBL" id="CAG8623634.1"/>
    </source>
</evidence>
<proteinExistence type="predicted"/>
<gene>
    <name evidence="1" type="ORF">SCALOS_LOCUS7734</name>
</gene>
<keyword evidence="2" id="KW-1185">Reference proteome</keyword>
<evidence type="ECO:0000313" key="2">
    <source>
        <dbReference type="Proteomes" id="UP000789860"/>
    </source>
</evidence>
<name>A0ACA9N1L9_9GLOM</name>
<feature type="non-terminal residue" evidence="1">
    <location>
        <position position="40"/>
    </location>
</feature>
<reference evidence="1" key="1">
    <citation type="submission" date="2021-06" db="EMBL/GenBank/DDBJ databases">
        <authorList>
            <person name="Kallberg Y."/>
            <person name="Tangrot J."/>
            <person name="Rosling A."/>
        </authorList>
    </citation>
    <scope>NUCLEOTIDE SEQUENCE</scope>
    <source>
        <strain evidence="1">AU212A</strain>
    </source>
</reference>
<dbReference type="Proteomes" id="UP000789860">
    <property type="component" value="Unassembled WGS sequence"/>
</dbReference>
<organism evidence="1 2">
    <name type="scientific">Scutellospora calospora</name>
    <dbReference type="NCBI Taxonomy" id="85575"/>
    <lineage>
        <taxon>Eukaryota</taxon>
        <taxon>Fungi</taxon>
        <taxon>Fungi incertae sedis</taxon>
        <taxon>Mucoromycota</taxon>
        <taxon>Glomeromycotina</taxon>
        <taxon>Glomeromycetes</taxon>
        <taxon>Diversisporales</taxon>
        <taxon>Gigasporaceae</taxon>
        <taxon>Scutellospora</taxon>
    </lineage>
</organism>
<protein>
    <submittedName>
        <fullName evidence="1">10581_t:CDS:1</fullName>
    </submittedName>
</protein>
<accession>A0ACA9N1L9</accession>
<sequence length="40" mass="4393">MAENGEFNENLIVAIPVTITSALITPTMMTFNNSILPKKK</sequence>
<dbReference type="EMBL" id="CAJVPM010018164">
    <property type="protein sequence ID" value="CAG8623634.1"/>
    <property type="molecule type" value="Genomic_DNA"/>
</dbReference>
<comment type="caution">
    <text evidence="1">The sequence shown here is derived from an EMBL/GenBank/DDBJ whole genome shotgun (WGS) entry which is preliminary data.</text>
</comment>